<dbReference type="InterPro" id="IPR029063">
    <property type="entry name" value="SAM-dependent_MTases_sf"/>
</dbReference>
<sequence length="274" mass="31676">MLSYQHGYHAGNFADVIKHVALTRLIDYLIQKDKPVFYLETHSGRGLYDLKDSQANKTSEYKQGISLLWEKQQQLPPVFTPYMTLLKAHNPTQTLRYYPGSPAIAIAQFREKDRLFCCELHPQEFEQLKQLKRQGKRVFFSESDGIHQLKALLPPPEHRGLIFIDPSYEIKSEYKYIPQAIKQSFPHFASGVYCLWYPLVDHYHHQQLIRNLADIPAANTLRVEFNWTKAQSGGMTGCGLWIVNPPYTLAGEMKEALDYLQSLFNPGISSYHIE</sequence>
<evidence type="ECO:0000313" key="3">
    <source>
        <dbReference type="Proteomes" id="UP000054773"/>
    </source>
</evidence>
<dbReference type="InterPro" id="IPR007473">
    <property type="entry name" value="RlmJ"/>
</dbReference>
<dbReference type="PANTHER" id="PTHR37426">
    <property type="entry name" value="RIBOSOMAL RNA LARGE SUBUNIT METHYLTRANSFERASE J"/>
    <property type="match status" value="1"/>
</dbReference>
<feature type="site" description="Interaction with substrate rRNA" evidence="1">
    <location>
        <position position="4"/>
    </location>
</feature>
<dbReference type="AlphaFoldDB" id="A0A0W0TPM0"/>
<dbReference type="Gene3D" id="3.40.50.150">
    <property type="entry name" value="Vaccinia Virus protein VP39"/>
    <property type="match status" value="1"/>
</dbReference>
<dbReference type="EC" id="2.1.1.266" evidence="1"/>
<dbReference type="EMBL" id="LNYA01000024">
    <property type="protein sequence ID" value="KTC97537.1"/>
    <property type="molecule type" value="Genomic_DNA"/>
</dbReference>
<keyword evidence="1" id="KW-0694">RNA-binding</keyword>
<feature type="binding site" evidence="1">
    <location>
        <position position="101"/>
    </location>
    <ligand>
        <name>S-adenosyl-L-methionine</name>
        <dbReference type="ChEBI" id="CHEBI:59789"/>
    </ligand>
</feature>
<organism evidence="2 3">
    <name type="scientific">Legionella erythra</name>
    <dbReference type="NCBI Taxonomy" id="448"/>
    <lineage>
        <taxon>Bacteria</taxon>
        <taxon>Pseudomonadati</taxon>
        <taxon>Pseudomonadota</taxon>
        <taxon>Gammaproteobacteria</taxon>
        <taxon>Legionellales</taxon>
        <taxon>Legionellaceae</taxon>
        <taxon>Legionella</taxon>
    </lineage>
</organism>
<dbReference type="PATRIC" id="fig|448.7.peg.1437"/>
<name>A0A0W0TPM0_LEGER</name>
<keyword evidence="3" id="KW-1185">Reference proteome</keyword>
<reference evidence="2 3" key="1">
    <citation type="submission" date="2015-11" db="EMBL/GenBank/DDBJ databases">
        <title>Genomic analysis of 38 Legionella species identifies large and diverse effector repertoires.</title>
        <authorList>
            <person name="Burstein D."/>
            <person name="Amaro F."/>
            <person name="Zusman T."/>
            <person name="Lifshitz Z."/>
            <person name="Cohen O."/>
            <person name="Gilbert J.A."/>
            <person name="Pupko T."/>
            <person name="Shuman H.A."/>
            <person name="Segal G."/>
        </authorList>
    </citation>
    <scope>NUCLEOTIDE SEQUENCE [LARGE SCALE GENOMIC DNA]</scope>
    <source>
        <strain evidence="2 3">SE-32A-C8</strain>
    </source>
</reference>
<dbReference type="RefSeq" id="WP_058526533.1">
    <property type="nucleotide sequence ID" value="NZ_CAAAHY010000027.1"/>
</dbReference>
<feature type="binding site" evidence="1">
    <location>
        <position position="165"/>
    </location>
    <ligand>
        <name>S-adenosyl-L-methionine</name>
        <dbReference type="ChEBI" id="CHEBI:59789"/>
    </ligand>
</feature>
<evidence type="ECO:0000256" key="1">
    <source>
        <dbReference type="HAMAP-Rule" id="MF_00934"/>
    </source>
</evidence>
<dbReference type="GO" id="GO:0005829">
    <property type="term" value="C:cytosol"/>
    <property type="evidence" value="ECO:0007669"/>
    <property type="project" value="TreeGrafter"/>
</dbReference>
<gene>
    <name evidence="1" type="primary">rlmJ</name>
    <name evidence="2" type="ORF">Lery_1376</name>
</gene>
<dbReference type="SUPFAM" id="SSF53335">
    <property type="entry name" value="S-adenosyl-L-methionine-dependent methyltransferases"/>
    <property type="match status" value="1"/>
</dbReference>
<comment type="function">
    <text evidence="1">Specifically methylates the adenine in position 2030 of 23S rRNA.</text>
</comment>
<keyword evidence="1" id="KW-0808">Transferase</keyword>
<comment type="subunit">
    <text evidence="1">Monomer.</text>
</comment>
<feature type="active site" description="Proton acceptor" evidence="1">
    <location>
        <position position="165"/>
    </location>
</feature>
<dbReference type="Pfam" id="PF04378">
    <property type="entry name" value="RsmJ"/>
    <property type="match status" value="1"/>
</dbReference>
<proteinExistence type="inferred from homology"/>
<evidence type="ECO:0000313" key="2">
    <source>
        <dbReference type="EMBL" id="KTC97537.1"/>
    </source>
</evidence>
<dbReference type="GO" id="GO:0036307">
    <property type="term" value="F:23S rRNA (adenine(2030)-N(6))-methyltransferase activity"/>
    <property type="evidence" value="ECO:0007669"/>
    <property type="project" value="UniProtKB-UniRule"/>
</dbReference>
<keyword evidence="1" id="KW-0489">Methyltransferase</keyword>
<feature type="binding site" evidence="1">
    <location>
        <position position="19"/>
    </location>
    <ligand>
        <name>S-adenosyl-L-methionine</name>
        <dbReference type="ChEBI" id="CHEBI:59789"/>
    </ligand>
</feature>
<protein>
    <recommendedName>
        <fullName evidence="1">Ribosomal RNA large subunit methyltransferase J</fullName>
        <ecNumber evidence="1">2.1.1.266</ecNumber>
    </recommendedName>
    <alternativeName>
        <fullName evidence="1">23S rRNA (adenine(2030)-N6)-methyltransferase</fullName>
    </alternativeName>
    <alternativeName>
        <fullName evidence="1">23S rRNA m6A2030 methyltransferase</fullName>
    </alternativeName>
</protein>
<comment type="similarity">
    <text evidence="1">Belongs to the RlmJ family.</text>
</comment>
<dbReference type="Proteomes" id="UP000054773">
    <property type="component" value="Unassembled WGS sequence"/>
</dbReference>
<dbReference type="PANTHER" id="PTHR37426:SF1">
    <property type="entry name" value="RIBOSOMAL RNA LARGE SUBUNIT METHYLTRANSFERASE J"/>
    <property type="match status" value="1"/>
</dbReference>
<feature type="binding site" evidence="1">
    <location>
        <position position="42"/>
    </location>
    <ligand>
        <name>S-adenosyl-L-methionine</name>
        <dbReference type="ChEBI" id="CHEBI:59789"/>
    </ligand>
</feature>
<feature type="binding site" evidence="1">
    <location>
        <position position="119"/>
    </location>
    <ligand>
        <name>S-adenosyl-L-methionine</name>
        <dbReference type="ChEBI" id="CHEBI:59789"/>
    </ligand>
</feature>
<comment type="catalytic activity">
    <reaction evidence="1">
        <text>adenosine(2030) in 23S rRNA + S-adenosyl-L-methionine = N(6)-methyladenosine(2030) in 23S rRNA + S-adenosyl-L-homocysteine + H(+)</text>
        <dbReference type="Rhea" id="RHEA:43736"/>
        <dbReference type="Rhea" id="RHEA-COMP:10668"/>
        <dbReference type="Rhea" id="RHEA-COMP:10669"/>
        <dbReference type="ChEBI" id="CHEBI:15378"/>
        <dbReference type="ChEBI" id="CHEBI:57856"/>
        <dbReference type="ChEBI" id="CHEBI:59789"/>
        <dbReference type="ChEBI" id="CHEBI:74411"/>
        <dbReference type="ChEBI" id="CHEBI:74449"/>
        <dbReference type="EC" id="2.1.1.266"/>
    </reaction>
</comment>
<dbReference type="OrthoDB" id="9791274at2"/>
<accession>A0A0W0TPM0</accession>
<comment type="caution">
    <text evidence="2">The sequence shown here is derived from an EMBL/GenBank/DDBJ whole genome shotgun (WGS) entry which is preliminary data.</text>
</comment>
<dbReference type="HAMAP" id="MF_00934">
    <property type="entry name" value="23SrRNA_methyltr_J"/>
    <property type="match status" value="1"/>
</dbReference>
<dbReference type="STRING" id="448.Lery_1376"/>
<dbReference type="GO" id="GO:0003723">
    <property type="term" value="F:RNA binding"/>
    <property type="evidence" value="ECO:0007669"/>
    <property type="project" value="UniProtKB-UniRule"/>
</dbReference>
<feature type="binding site" evidence="1">
    <location>
        <begin position="144"/>
        <end position="145"/>
    </location>
    <ligand>
        <name>S-adenosyl-L-methionine</name>
        <dbReference type="ChEBI" id="CHEBI:59789"/>
    </ligand>
</feature>
<dbReference type="GO" id="GO:0070475">
    <property type="term" value="P:rRNA base methylation"/>
    <property type="evidence" value="ECO:0007669"/>
    <property type="project" value="UniProtKB-UniRule"/>
</dbReference>
<keyword evidence="1" id="KW-0949">S-adenosyl-L-methionine</keyword>
<keyword evidence="1" id="KW-0698">rRNA processing</keyword>